<dbReference type="AlphaFoldDB" id="A0AA94JJG1"/>
<sequence length="163" mass="18230">MSMRKLTLAILLSVTLSACGAGKDKARELIEASPANDKFQAIVDMAVQHYSPRFEDVMDQDIYDVVMAKIDLNELKSMAVDLYAAHFSDEEMDVMMRANRNPEKAESILSSSSEGQALLDKVLEVQEISDQQTHDKLLAWDSVIVDTLTKMNDDARRQGMSTQ</sequence>
<gene>
    <name evidence="2" type="ORF">A9HBioS_0070</name>
</gene>
<accession>A0AA94JJG1</accession>
<dbReference type="PROSITE" id="PS51257">
    <property type="entry name" value="PROKAR_LIPOPROTEIN"/>
    <property type="match status" value="1"/>
</dbReference>
<dbReference type="Proteomes" id="UP000288002">
    <property type="component" value="Unassembled WGS sequence"/>
</dbReference>
<feature type="signal peptide" evidence="1">
    <location>
        <begin position="1"/>
        <end position="20"/>
    </location>
</feature>
<organism evidence="2 3">
    <name type="scientific">Pseudomonas koreensis</name>
    <dbReference type="NCBI Taxonomy" id="198620"/>
    <lineage>
        <taxon>Bacteria</taxon>
        <taxon>Pseudomonadati</taxon>
        <taxon>Pseudomonadota</taxon>
        <taxon>Gammaproteobacteria</taxon>
        <taxon>Pseudomonadales</taxon>
        <taxon>Pseudomonadaceae</taxon>
        <taxon>Pseudomonas</taxon>
    </lineage>
</organism>
<dbReference type="RefSeq" id="WP_127646849.1">
    <property type="nucleotide sequence ID" value="NZ_MKWS01000001.1"/>
</dbReference>
<dbReference type="EMBL" id="MKWS01000001">
    <property type="protein sequence ID" value="RVD79546.1"/>
    <property type="molecule type" value="Genomic_DNA"/>
</dbReference>
<comment type="caution">
    <text evidence="2">The sequence shown here is derived from an EMBL/GenBank/DDBJ whole genome shotgun (WGS) entry which is preliminary data.</text>
</comment>
<evidence type="ECO:0000313" key="3">
    <source>
        <dbReference type="Proteomes" id="UP000288002"/>
    </source>
</evidence>
<evidence type="ECO:0008006" key="4">
    <source>
        <dbReference type="Google" id="ProtNLM"/>
    </source>
</evidence>
<protein>
    <recommendedName>
        <fullName evidence="4">DUF2059 domain-containing protein</fullName>
    </recommendedName>
</protein>
<keyword evidence="1" id="KW-0732">Signal</keyword>
<evidence type="ECO:0000256" key="1">
    <source>
        <dbReference type="SAM" id="SignalP"/>
    </source>
</evidence>
<proteinExistence type="predicted"/>
<evidence type="ECO:0000313" key="2">
    <source>
        <dbReference type="EMBL" id="RVD79546.1"/>
    </source>
</evidence>
<reference evidence="2 3" key="1">
    <citation type="submission" date="2016-10" db="EMBL/GenBank/DDBJ databases">
        <title>Search of new enzymes for the oxidation of sulfur compounds.</title>
        <authorList>
            <person name="Novo A."/>
            <person name="Moreira I.S."/>
            <person name="Castro P.M."/>
        </authorList>
    </citation>
    <scope>NUCLEOTIDE SEQUENCE [LARGE SCALE GENOMIC DNA]</scope>
    <source>
        <strain evidence="2 3">A9</strain>
    </source>
</reference>
<name>A0AA94JJG1_9PSED</name>
<feature type="chain" id="PRO_5041679591" description="DUF2059 domain-containing protein" evidence="1">
    <location>
        <begin position="21"/>
        <end position="163"/>
    </location>
</feature>